<dbReference type="EMBL" id="JAMZEC010000001">
    <property type="protein sequence ID" value="MCP2347137.1"/>
    <property type="molecule type" value="Genomic_DNA"/>
</dbReference>
<name>A0ABT1K0L6_9ACTN</name>
<dbReference type="Proteomes" id="UP001320766">
    <property type="component" value="Unassembled WGS sequence"/>
</dbReference>
<proteinExistence type="predicted"/>
<gene>
    <name evidence="1" type="ORF">HD595_003259</name>
</gene>
<keyword evidence="2" id="KW-1185">Reference proteome</keyword>
<evidence type="ECO:0000313" key="2">
    <source>
        <dbReference type="Proteomes" id="UP001320766"/>
    </source>
</evidence>
<accession>A0ABT1K0L6</accession>
<reference evidence="1 2" key="1">
    <citation type="submission" date="2022-06" db="EMBL/GenBank/DDBJ databases">
        <title>Sequencing the genomes of 1000 actinobacteria strains.</title>
        <authorList>
            <person name="Klenk H.-P."/>
        </authorList>
    </citation>
    <scope>NUCLEOTIDE SEQUENCE [LARGE SCALE GENOMIC DNA]</scope>
    <source>
        <strain evidence="1 2">DSM 44170</strain>
    </source>
</reference>
<sequence length="34" mass="3820">MNRTIRTMEEQPPDVSCSGVPFLLTALFRRPEAG</sequence>
<evidence type="ECO:0000313" key="1">
    <source>
        <dbReference type="EMBL" id="MCP2347137.1"/>
    </source>
</evidence>
<comment type="caution">
    <text evidence="1">The sequence shown here is derived from an EMBL/GenBank/DDBJ whole genome shotgun (WGS) entry which is preliminary data.</text>
</comment>
<organism evidence="1 2">
    <name type="scientific">Nonomuraea roseoviolacea subsp. carminata</name>
    <dbReference type="NCBI Taxonomy" id="160689"/>
    <lineage>
        <taxon>Bacteria</taxon>
        <taxon>Bacillati</taxon>
        <taxon>Actinomycetota</taxon>
        <taxon>Actinomycetes</taxon>
        <taxon>Streptosporangiales</taxon>
        <taxon>Streptosporangiaceae</taxon>
        <taxon>Nonomuraea</taxon>
    </lineage>
</organism>
<protein>
    <submittedName>
        <fullName evidence="1">Uncharacterized protein</fullName>
    </submittedName>
</protein>